<evidence type="ECO:0008006" key="4">
    <source>
        <dbReference type="Google" id="ProtNLM"/>
    </source>
</evidence>
<dbReference type="Proteomes" id="UP000219947">
    <property type="component" value="Unassembled WGS sequence"/>
</dbReference>
<evidence type="ECO:0000313" key="3">
    <source>
        <dbReference type="Proteomes" id="UP000219947"/>
    </source>
</evidence>
<name>A0A2A8D7H5_9MICC</name>
<accession>A0A2A8D7H5</accession>
<keyword evidence="1" id="KW-0812">Transmembrane</keyword>
<reference evidence="2" key="1">
    <citation type="submission" date="2017-10" db="EMBL/GenBank/DDBJ databases">
        <title>Kefir isolates.</title>
        <authorList>
            <person name="Kim Y."/>
            <person name="Blasche S."/>
        </authorList>
    </citation>
    <scope>NUCLEOTIDE SEQUENCE [LARGE SCALE GENOMIC DNA]</scope>
    <source>
        <strain evidence="2">OG2-2</strain>
    </source>
</reference>
<evidence type="ECO:0000313" key="2">
    <source>
        <dbReference type="EMBL" id="PEN16558.1"/>
    </source>
</evidence>
<sequence length="163" mass="18046">MKQRRLNSIRRALWNPKFIHSIGKKDNKQNRVQGFSWRLLAYRETVMSALVLVPCLPILGIILGIRGSAGFMVGFLVVYICFTMGVATALGAHRIKIGIPQALLVSYVVKVLLMAMVLLLVPMPEALKHGWTLGGAVIGAVLWLSVEAVTIMNSRILYFDPES</sequence>
<proteinExistence type="predicted"/>
<dbReference type="EMBL" id="PDEV01000001">
    <property type="protein sequence ID" value="PEN16558.1"/>
    <property type="molecule type" value="Genomic_DNA"/>
</dbReference>
<feature type="transmembrane region" description="Helical" evidence="1">
    <location>
        <begin position="71"/>
        <end position="92"/>
    </location>
</feature>
<evidence type="ECO:0000256" key="1">
    <source>
        <dbReference type="SAM" id="Phobius"/>
    </source>
</evidence>
<keyword evidence="1" id="KW-0472">Membrane</keyword>
<feature type="transmembrane region" description="Helical" evidence="1">
    <location>
        <begin position="46"/>
        <end position="65"/>
    </location>
</feature>
<protein>
    <recommendedName>
        <fullName evidence="4">ATP synthase protein I</fullName>
    </recommendedName>
</protein>
<feature type="transmembrane region" description="Helical" evidence="1">
    <location>
        <begin position="104"/>
        <end position="123"/>
    </location>
</feature>
<comment type="caution">
    <text evidence="2">The sequence shown here is derived from an EMBL/GenBank/DDBJ whole genome shotgun (WGS) entry which is preliminary data.</text>
</comment>
<dbReference type="AlphaFoldDB" id="A0A2A8D7H5"/>
<keyword evidence="1" id="KW-1133">Transmembrane helix</keyword>
<gene>
    <name evidence="2" type="ORF">CRM92_00495</name>
</gene>
<organism evidence="2 3">
    <name type="scientific">Rothia dentocariosa</name>
    <dbReference type="NCBI Taxonomy" id="2047"/>
    <lineage>
        <taxon>Bacteria</taxon>
        <taxon>Bacillati</taxon>
        <taxon>Actinomycetota</taxon>
        <taxon>Actinomycetes</taxon>
        <taxon>Micrococcales</taxon>
        <taxon>Micrococcaceae</taxon>
        <taxon>Rothia</taxon>
    </lineage>
</organism>
<keyword evidence="3" id="KW-1185">Reference proteome</keyword>